<dbReference type="Gene3D" id="3.30.70.270">
    <property type="match status" value="2"/>
</dbReference>
<dbReference type="CDD" id="cd01647">
    <property type="entry name" value="RT_LTR"/>
    <property type="match status" value="1"/>
</dbReference>
<proteinExistence type="predicted"/>
<dbReference type="Gene3D" id="1.10.340.70">
    <property type="match status" value="1"/>
</dbReference>
<dbReference type="Pfam" id="PF03732">
    <property type="entry name" value="Retrotrans_gag"/>
    <property type="match status" value="1"/>
</dbReference>
<dbReference type="InterPro" id="IPR036397">
    <property type="entry name" value="RNaseH_sf"/>
</dbReference>
<reference evidence="7" key="2">
    <citation type="submission" date="2023-06" db="EMBL/GenBank/DDBJ databases">
        <authorList>
            <person name="Swenson N.G."/>
            <person name="Wegrzyn J.L."/>
            <person name="Mcevoy S.L."/>
        </authorList>
    </citation>
    <scope>NUCLEOTIDE SEQUENCE</scope>
    <source>
        <strain evidence="7">NS2018</strain>
        <tissue evidence="7">Leaf</tissue>
    </source>
</reference>
<feature type="compositionally biased region" description="Basic and acidic residues" evidence="3">
    <location>
        <begin position="189"/>
        <end position="203"/>
    </location>
</feature>
<dbReference type="GO" id="GO:0015074">
    <property type="term" value="P:DNA integration"/>
    <property type="evidence" value="ECO:0007669"/>
    <property type="project" value="InterPro"/>
</dbReference>
<dbReference type="Pfam" id="PF17919">
    <property type="entry name" value="RT_RNaseH_2"/>
    <property type="match status" value="1"/>
</dbReference>
<feature type="region of interest" description="Disordered" evidence="3">
    <location>
        <begin position="629"/>
        <end position="649"/>
    </location>
</feature>
<dbReference type="InterPro" id="IPR012337">
    <property type="entry name" value="RNaseH-like_sf"/>
</dbReference>
<feature type="domain" description="RNase H type-1" evidence="5">
    <location>
        <begin position="1339"/>
        <end position="1468"/>
    </location>
</feature>
<evidence type="ECO:0000259" key="6">
    <source>
        <dbReference type="PROSITE" id="PS50994"/>
    </source>
</evidence>
<dbReference type="SUPFAM" id="SSF53098">
    <property type="entry name" value="Ribonuclease H-like"/>
    <property type="match status" value="2"/>
</dbReference>
<evidence type="ECO:0000256" key="2">
    <source>
        <dbReference type="SAM" id="Coils"/>
    </source>
</evidence>
<organism evidence="7 8">
    <name type="scientific">Acer saccharum</name>
    <name type="common">Sugar maple</name>
    <dbReference type="NCBI Taxonomy" id="4024"/>
    <lineage>
        <taxon>Eukaryota</taxon>
        <taxon>Viridiplantae</taxon>
        <taxon>Streptophyta</taxon>
        <taxon>Embryophyta</taxon>
        <taxon>Tracheophyta</taxon>
        <taxon>Spermatophyta</taxon>
        <taxon>Magnoliopsida</taxon>
        <taxon>eudicotyledons</taxon>
        <taxon>Gunneridae</taxon>
        <taxon>Pentapetalae</taxon>
        <taxon>rosids</taxon>
        <taxon>malvids</taxon>
        <taxon>Sapindales</taxon>
        <taxon>Sapindaceae</taxon>
        <taxon>Hippocastanoideae</taxon>
        <taxon>Acereae</taxon>
        <taxon>Acer</taxon>
    </lineage>
</organism>
<protein>
    <submittedName>
        <fullName evidence="7">Uncharacterized protein</fullName>
    </submittedName>
</protein>
<feature type="region of interest" description="Disordered" evidence="3">
    <location>
        <begin position="82"/>
        <end position="225"/>
    </location>
</feature>
<feature type="domain" description="Reverse transcriptase" evidence="4">
    <location>
        <begin position="931"/>
        <end position="1110"/>
    </location>
</feature>
<feature type="compositionally biased region" description="Acidic residues" evidence="3">
    <location>
        <begin position="813"/>
        <end position="825"/>
    </location>
</feature>
<accession>A0AA39S0N8</accession>
<dbReference type="InterPro" id="IPR043128">
    <property type="entry name" value="Rev_trsase/Diguanyl_cyclase"/>
</dbReference>
<dbReference type="SUPFAM" id="SSF56672">
    <property type="entry name" value="DNA/RNA polymerases"/>
    <property type="match status" value="1"/>
</dbReference>
<dbReference type="Pfam" id="PF00665">
    <property type="entry name" value="rve"/>
    <property type="match status" value="1"/>
</dbReference>
<dbReference type="InterPro" id="IPR002156">
    <property type="entry name" value="RNaseH_domain"/>
</dbReference>
<reference evidence="7" key="1">
    <citation type="journal article" date="2022" name="Plant J.">
        <title>Strategies of tolerance reflected in two North American maple genomes.</title>
        <authorList>
            <person name="McEvoy S.L."/>
            <person name="Sezen U.U."/>
            <person name="Trouern-Trend A."/>
            <person name="McMahon S.M."/>
            <person name="Schaberg P.G."/>
            <person name="Yang J."/>
            <person name="Wegrzyn J.L."/>
            <person name="Swenson N.G."/>
        </authorList>
    </citation>
    <scope>NUCLEOTIDE SEQUENCE</scope>
    <source>
        <strain evidence="7">NS2018</strain>
    </source>
</reference>
<feature type="region of interest" description="Disordered" evidence="3">
    <location>
        <begin position="813"/>
        <end position="841"/>
    </location>
</feature>
<feature type="region of interest" description="Disordered" evidence="3">
    <location>
        <begin position="560"/>
        <end position="606"/>
    </location>
</feature>
<evidence type="ECO:0000256" key="3">
    <source>
        <dbReference type="SAM" id="MobiDB-lite"/>
    </source>
</evidence>
<feature type="compositionally biased region" description="Polar residues" evidence="3">
    <location>
        <begin position="103"/>
        <end position="113"/>
    </location>
</feature>
<feature type="compositionally biased region" description="Basic and acidic residues" evidence="3">
    <location>
        <begin position="134"/>
        <end position="146"/>
    </location>
</feature>
<dbReference type="EMBL" id="JAUESC010000384">
    <property type="protein sequence ID" value="KAK0581867.1"/>
    <property type="molecule type" value="Genomic_DNA"/>
</dbReference>
<gene>
    <name evidence="7" type="ORF">LWI29_018934</name>
</gene>
<evidence type="ECO:0000313" key="8">
    <source>
        <dbReference type="Proteomes" id="UP001168877"/>
    </source>
</evidence>
<dbReference type="InterPro" id="IPR005162">
    <property type="entry name" value="Retrotrans_gag_dom"/>
</dbReference>
<evidence type="ECO:0000259" key="4">
    <source>
        <dbReference type="PROSITE" id="PS50878"/>
    </source>
</evidence>
<feature type="compositionally biased region" description="Basic and acidic residues" evidence="3">
    <location>
        <begin position="444"/>
        <end position="475"/>
    </location>
</feature>
<dbReference type="GO" id="GO:0003676">
    <property type="term" value="F:nucleic acid binding"/>
    <property type="evidence" value="ECO:0007669"/>
    <property type="project" value="InterPro"/>
</dbReference>
<keyword evidence="2" id="KW-0175">Coiled coil</keyword>
<feature type="compositionally biased region" description="Basic and acidic residues" evidence="3">
    <location>
        <begin position="166"/>
        <end position="178"/>
    </location>
</feature>
<feature type="compositionally biased region" description="Basic and acidic residues" evidence="3">
    <location>
        <begin position="1"/>
        <end position="11"/>
    </location>
</feature>
<dbReference type="PANTHER" id="PTHR48475:SF2">
    <property type="entry name" value="RIBONUCLEASE H"/>
    <property type="match status" value="1"/>
</dbReference>
<evidence type="ECO:0000313" key="7">
    <source>
        <dbReference type="EMBL" id="KAK0581867.1"/>
    </source>
</evidence>
<dbReference type="InterPro" id="IPR021109">
    <property type="entry name" value="Peptidase_aspartic_dom_sf"/>
</dbReference>
<dbReference type="Gene3D" id="3.10.10.10">
    <property type="entry name" value="HIV Type 1 Reverse Transcriptase, subunit A, domain 1"/>
    <property type="match status" value="1"/>
</dbReference>
<dbReference type="Pfam" id="PF00078">
    <property type="entry name" value="RVT_1"/>
    <property type="match status" value="1"/>
</dbReference>
<dbReference type="Proteomes" id="UP001168877">
    <property type="component" value="Unassembled WGS sequence"/>
</dbReference>
<feature type="domain" description="Integrase catalytic" evidence="6">
    <location>
        <begin position="1623"/>
        <end position="1784"/>
    </location>
</feature>
<dbReference type="GO" id="GO:0006310">
    <property type="term" value="P:DNA recombination"/>
    <property type="evidence" value="ECO:0007669"/>
    <property type="project" value="UniProtKB-KW"/>
</dbReference>
<evidence type="ECO:0000259" key="5">
    <source>
        <dbReference type="PROSITE" id="PS50879"/>
    </source>
</evidence>
<feature type="coiled-coil region" evidence="2">
    <location>
        <begin position="1807"/>
        <end position="1834"/>
    </location>
</feature>
<dbReference type="Gene3D" id="2.40.70.10">
    <property type="entry name" value="Acid Proteases"/>
    <property type="match status" value="1"/>
</dbReference>
<dbReference type="GO" id="GO:0004523">
    <property type="term" value="F:RNA-DNA hybrid ribonuclease activity"/>
    <property type="evidence" value="ECO:0007669"/>
    <property type="project" value="InterPro"/>
</dbReference>
<dbReference type="InterPro" id="IPR001584">
    <property type="entry name" value="Integrase_cat-core"/>
</dbReference>
<name>A0AA39S0N8_ACESA</name>
<keyword evidence="8" id="KW-1185">Reference proteome</keyword>
<dbReference type="CDD" id="cd00303">
    <property type="entry name" value="retropepsin_like"/>
    <property type="match status" value="1"/>
</dbReference>
<feature type="compositionally biased region" description="Basic and acidic residues" evidence="3">
    <location>
        <begin position="560"/>
        <end position="572"/>
    </location>
</feature>
<dbReference type="PROSITE" id="PS50879">
    <property type="entry name" value="RNASE_H_1"/>
    <property type="match status" value="1"/>
</dbReference>
<dbReference type="Pfam" id="PF17921">
    <property type="entry name" value="Integrase_H2C2"/>
    <property type="match status" value="1"/>
</dbReference>
<dbReference type="PROSITE" id="PS50878">
    <property type="entry name" value="RT_POL"/>
    <property type="match status" value="1"/>
</dbReference>
<dbReference type="CDD" id="cd09279">
    <property type="entry name" value="RNase_HI_like"/>
    <property type="match status" value="1"/>
</dbReference>
<evidence type="ECO:0000256" key="1">
    <source>
        <dbReference type="ARBA" id="ARBA00023172"/>
    </source>
</evidence>
<dbReference type="InterPro" id="IPR000477">
    <property type="entry name" value="RT_dom"/>
</dbReference>
<dbReference type="InterPro" id="IPR043502">
    <property type="entry name" value="DNA/RNA_pol_sf"/>
</dbReference>
<dbReference type="InterPro" id="IPR041588">
    <property type="entry name" value="Integrase_H2C2"/>
</dbReference>
<dbReference type="InterPro" id="IPR041577">
    <property type="entry name" value="RT_RNaseH_2"/>
</dbReference>
<dbReference type="PROSITE" id="PS50994">
    <property type="entry name" value="INTEGRASE"/>
    <property type="match status" value="1"/>
</dbReference>
<feature type="compositionally biased region" description="Basic residues" evidence="3">
    <location>
        <begin position="179"/>
        <end position="188"/>
    </location>
</feature>
<feature type="compositionally biased region" description="Basic and acidic residues" evidence="3">
    <location>
        <begin position="115"/>
        <end position="125"/>
    </location>
</feature>
<keyword evidence="1" id="KW-0233">DNA recombination</keyword>
<sequence>MNNDSDSDRDGNSSGDLVVEPAAPTGDRAVTVGEQSAATPGTRAADPGILQHFQAALVNLISEASKIGLSLPIGLGVSSPYELTTPGTHPPGRLRSEVHITVPDNQARQSTEETPQDHIEDFEGRKQRKGKGVMNEESREERDQVRAHRVNSSDTYQRNRRRHRSISSEDKSPRPRRELRSKRTKRRRSESTEDRRSPDERGNHGRMTIKSRLDPAGEPTGQRDVTLQELSRKVSAMARRYGRNVSSDDESDSPFVEAIARTQFPDRFRMPTIEQYKENRDPKEHVRRFRNIMAQYSSNDGLLCLTFPQTFGDLASRWFGRLPPGTISSFSNLSKAFIRQFMGSVQRRKSLAHLSNLKQEHNESIKKYLARFGKEVAQIEDASDVAVIAAFTNGLQSGRLSFDLRRDRPKTYEEMMEIAGDYALAEEEEVAQGGSYVHGHKPNLKTDHKDDKKMQSRDRQKDEKGQRGYSRESRGNTRANKFRGRYNHYTPLNGDQEEILSVVEDKGLAKYPRQQSANARRDTTKYCRFHKDHGHETSKCFQLRDHIESLIRDGHLKDFALKGDKHGGRQDSRQGNGQDRKSPRRNSPNAAINTIFGGPHTGRSNRERMSEVREVMYEGRSMEVNSVQRNPKKGREGHDPITFTAEDSDGIDAKPNDAIVVGVRIAHRDVLRVMIDNGSSADILSARVYDELRLDRKDLEPFHVPLKGFGGAEVRSLGTVKLPVRFGTAPCRRTILLDFVVVDIHNWPYNALLGRPFLNKARAVTSTHALKIKFPTEFGVGELKGSQEMARRANLSVFKDKTGMETLNIFEVDTETQEDNPENFELDPRDKTSREKEEPTESIILDEAEPDKTVKIGARLAEQVKKDVTNLLKEYRGIFAWCHEDMPGIDRSTISHNLAVNEKCKPVVQKRRSFNPERSAAIKEEVSKLLAAGSIREVKYPEWVANVVLVKKKNNQWRMCVDFTDLNKACPKDSFPLPRIDQLVDATAGHETLSFMDAYSGYNQIKMHRPDEEKTAFTTDQGLYCYRVMPFGLKNAGATYQRLVNKMFARQIGRNMEVYVDDMLTKSITADKHANDLRETFDVLVKYGMKLNPAKCVFGVPSGRFLGYQVNQRGIEVNPEKIQALARMVSPKTLKDVQKLTGCLASLSRFIAKSTDRCLPFFKALKKGKGIEWNEDCEKAFQALKDYLGQAPLLSKPETAETLYMYLSVSEAATSSVLVRQEDGIQKPVYYTSKALLPAETRYSPAEKMALALITAARKLRPYFQAHRIRVYTNCPLKLILQKPEVSGRLTKWAIELSEFDVEYLPRTAIKAQAVADFVAEFTEPSVEVARMMVEQNKKIFKWQLRVDGSSNTHGSGAGIVLTTPEGDSVECALRFDFKATNNQAEYEALIAGLKISTILGADEVEIFSDSQVVVNQVLDEYQAREESMITYLELARELLERFKEYRIVHVPREENEKADALAKLASATINIWPNNISMIRLLQPSIVKTKEVGAIFGERDSWITPIKEYLINDILPSDPLEAKRLKYRATRYSVLNGELYKRGYSRALQRCVGPEEAEGILRSIHSGNCGNHAGGASLAHKTLRQGFYWPTLFADSKRVAARCEACQKIANNIRQPPELLQSITSPWPFAMWGIDLIGPMPTATGGAKHAIVAVDYFTKWVEAEPLVHITEANTISFVKKNILYRFGIPNTIITDNGTQFDGRKFRELCDKYGINNYYASPAHPQTNGQTEAVNKIIKHNLKAKLATKKGSWADKLPQVLWAYRTTERGSTGETPYSMAYGAEAVIPVETSFSSPRVQLFQPEINVDMLKCGLDELEERRERAQIRNAAYQQRVARYYNSHVRERRFTLGDLVLKRVNPGTRDKAAGSLADKWEGPYKITGIAGHGAYRITREGFGELPRPCNAQYLKIYYP</sequence>
<feature type="region of interest" description="Disordered" evidence="3">
    <location>
        <begin position="1"/>
        <end position="45"/>
    </location>
</feature>
<comment type="caution">
    <text evidence="7">The sequence shown here is derived from an EMBL/GenBank/DDBJ whole genome shotgun (WGS) entry which is preliminary data.</text>
</comment>
<dbReference type="Gene3D" id="3.30.420.10">
    <property type="entry name" value="Ribonuclease H-like superfamily/Ribonuclease H"/>
    <property type="match status" value="2"/>
</dbReference>
<feature type="region of interest" description="Disordered" evidence="3">
    <location>
        <begin position="431"/>
        <end position="490"/>
    </location>
</feature>
<feature type="compositionally biased region" description="Basic and acidic residues" evidence="3">
    <location>
        <begin position="826"/>
        <end position="839"/>
    </location>
</feature>
<dbReference type="Pfam" id="PF13456">
    <property type="entry name" value="RVT_3"/>
    <property type="match status" value="1"/>
</dbReference>
<dbReference type="PANTHER" id="PTHR48475">
    <property type="entry name" value="RIBONUCLEASE H"/>
    <property type="match status" value="1"/>
</dbReference>